<dbReference type="EMBL" id="AL445066">
    <property type="protein sequence ID" value="CAC12266.1"/>
    <property type="molecule type" value="Genomic_DNA"/>
</dbReference>
<dbReference type="PANTHER" id="PTHR43420:SF12">
    <property type="entry name" value="N-ACETYLTRANSFERASE DOMAIN-CONTAINING PROTEIN"/>
    <property type="match status" value="1"/>
</dbReference>
<dbReference type="EnsemblBacteria" id="CAC12266">
    <property type="protein sequence ID" value="CAC12266"/>
    <property type="gene ID" value="CAC12266"/>
</dbReference>
<dbReference type="Proteomes" id="UP000001024">
    <property type="component" value="Chromosome"/>
</dbReference>
<dbReference type="PROSITE" id="PS51186">
    <property type="entry name" value="GNAT"/>
    <property type="match status" value="1"/>
</dbReference>
<evidence type="ECO:0000313" key="5">
    <source>
        <dbReference type="Proteomes" id="UP000001024"/>
    </source>
</evidence>
<organism evidence="4 5">
    <name type="scientific">Thermoplasma acidophilum (strain ATCC 25905 / DSM 1728 / JCM 9062 / NBRC 15155 / AMRC-C165)</name>
    <dbReference type="NCBI Taxonomy" id="273075"/>
    <lineage>
        <taxon>Archaea</taxon>
        <taxon>Methanobacteriati</taxon>
        <taxon>Thermoplasmatota</taxon>
        <taxon>Thermoplasmata</taxon>
        <taxon>Thermoplasmatales</taxon>
        <taxon>Thermoplasmataceae</taxon>
        <taxon>Thermoplasma</taxon>
    </lineage>
</organism>
<reference evidence="4 5" key="1">
    <citation type="journal article" date="2000" name="Nature">
        <title>The genome sequence of the thermoacidophilic scavenger Thermoplasma acidophilum.</title>
        <authorList>
            <person name="Ruepp A."/>
            <person name="Graml W."/>
            <person name="Santos-Martinez M.L."/>
            <person name="Koretke K.K."/>
            <person name="Volker C."/>
            <person name="Mewes H.W."/>
            <person name="Frishman D."/>
            <person name="Stocker S."/>
            <person name="Lupas A.N."/>
            <person name="Baumeister W."/>
        </authorList>
    </citation>
    <scope>NUCLEOTIDE SEQUENCE [LARGE SCALE GENOMIC DNA]</scope>
    <source>
        <strain evidence="5">ATCC 25905 / DSM 1728 / JCM 9062 / NBRC 15155 / AMRC-C165</strain>
    </source>
</reference>
<evidence type="ECO:0000313" key="4">
    <source>
        <dbReference type="EMBL" id="CAC12266.1"/>
    </source>
</evidence>
<dbReference type="HOGENOM" id="CLU_013985_23_0_2"/>
<evidence type="ECO:0000259" key="3">
    <source>
        <dbReference type="PROSITE" id="PS51186"/>
    </source>
</evidence>
<dbReference type="OrthoDB" id="43754at2157"/>
<dbReference type="Gene3D" id="3.40.630.30">
    <property type="match status" value="1"/>
</dbReference>
<name>Q9HJ33_THEAC</name>
<dbReference type="RefSeq" id="WP_010901548.1">
    <property type="nucleotide sequence ID" value="NC_002578.1"/>
</dbReference>
<dbReference type="CDD" id="cd04301">
    <property type="entry name" value="NAT_SF"/>
    <property type="match status" value="1"/>
</dbReference>
<evidence type="ECO:0000256" key="2">
    <source>
        <dbReference type="ARBA" id="ARBA00023315"/>
    </source>
</evidence>
<dbReference type="KEGG" id="tac:Ta1140"/>
<dbReference type="InterPro" id="IPR050680">
    <property type="entry name" value="YpeA/RimI_acetyltransf"/>
</dbReference>
<dbReference type="PaxDb" id="273075-Ta1140"/>
<dbReference type="PANTHER" id="PTHR43420">
    <property type="entry name" value="ACETYLTRANSFERASE"/>
    <property type="match status" value="1"/>
</dbReference>
<sequence>MILRRYRSTDLDSIADLEKRAFTVGPYSRRYLKRVLEDAEAISIVAQIDSKIAGYLVALPAEGHSIDIESIATDPEFRRSGIATRMIVMLKQIACERYESIILEVREKNDDAISLYRKMGFEITEFLNGYYQESYLGSRNAYRMRLMCR</sequence>
<gene>
    <name evidence="4" type="ordered locus">Ta1140</name>
</gene>
<dbReference type="STRING" id="273075.gene:9572362"/>
<dbReference type="BRENDA" id="2.3.1.255">
    <property type="organism ID" value="6324"/>
</dbReference>
<dbReference type="Pfam" id="PF00583">
    <property type="entry name" value="Acetyltransf_1"/>
    <property type="match status" value="1"/>
</dbReference>
<proteinExistence type="predicted"/>
<dbReference type="InterPro" id="IPR000182">
    <property type="entry name" value="GNAT_dom"/>
</dbReference>
<dbReference type="InterPro" id="IPR016181">
    <property type="entry name" value="Acyl_CoA_acyltransferase"/>
</dbReference>
<accession>Q9HJ33</accession>
<dbReference type="GO" id="GO:0016747">
    <property type="term" value="F:acyltransferase activity, transferring groups other than amino-acyl groups"/>
    <property type="evidence" value="ECO:0007669"/>
    <property type="project" value="InterPro"/>
</dbReference>
<evidence type="ECO:0000256" key="1">
    <source>
        <dbReference type="ARBA" id="ARBA00022679"/>
    </source>
</evidence>
<protein>
    <submittedName>
        <fullName evidence="4">N-terminal acetyltransferase related protein</fullName>
    </submittedName>
</protein>
<keyword evidence="5" id="KW-1185">Reference proteome</keyword>
<keyword evidence="1" id="KW-0808">Transferase</keyword>
<dbReference type="SUPFAM" id="SSF55729">
    <property type="entry name" value="Acyl-CoA N-acyltransferases (Nat)"/>
    <property type="match status" value="1"/>
</dbReference>
<dbReference type="InParanoid" id="Q9HJ33"/>
<keyword evidence="2" id="KW-0012">Acyltransferase</keyword>
<dbReference type="AlphaFoldDB" id="Q9HJ33"/>
<feature type="domain" description="N-acetyltransferase" evidence="3">
    <location>
        <begin position="1"/>
        <end position="149"/>
    </location>
</feature>
<dbReference type="eggNOG" id="arCOG00833">
    <property type="taxonomic scope" value="Archaea"/>
</dbReference>